<dbReference type="AlphaFoldDB" id="A0A2S7SXB8"/>
<keyword evidence="4" id="KW-1185">Reference proteome</keyword>
<dbReference type="InterPro" id="IPR050256">
    <property type="entry name" value="Glycosyltransferase_2"/>
</dbReference>
<dbReference type="SUPFAM" id="SSF53448">
    <property type="entry name" value="Nucleotide-diphospho-sugar transferases"/>
    <property type="match status" value="1"/>
</dbReference>
<gene>
    <name evidence="3" type="ORF">CJD36_006035</name>
</gene>
<dbReference type="Gene3D" id="3.90.550.10">
    <property type="entry name" value="Spore Coat Polysaccharide Biosynthesis Protein SpsA, Chain A"/>
    <property type="match status" value="1"/>
</dbReference>
<feature type="transmembrane region" description="Helical" evidence="1">
    <location>
        <begin position="284"/>
        <end position="308"/>
    </location>
</feature>
<dbReference type="Proteomes" id="UP000239872">
    <property type="component" value="Unassembled WGS sequence"/>
</dbReference>
<evidence type="ECO:0000313" key="3">
    <source>
        <dbReference type="EMBL" id="PQJ11358.1"/>
    </source>
</evidence>
<evidence type="ECO:0000313" key="4">
    <source>
        <dbReference type="Proteomes" id="UP000239872"/>
    </source>
</evidence>
<keyword evidence="1" id="KW-0812">Transmembrane</keyword>
<keyword evidence="1" id="KW-1133">Transmembrane helix</keyword>
<sequence length="376" mass="42727">MLSTIVFWAFVGWAVIQVLYAVFLFLRFFRLPAHNETIEPARMQGVSIVICAKNEADNLRKHLPGILTQNYSHNNSLLYEVIVVNDCSDDTTHEVLASLQMQYPHLREIIITPDTQRTVVGKKFALSTGVTNTTHNWILLTDADCEPASDSWLAKMVAPLAQGKEIVAGYAAHKPAPGLLNKFIRWETTHTFLQLSTYAMIGKPYLAIGRNLACTKAVCLRAYNSPLWTAGPTGDDDLLVKESATKENMALVTDPSARTCSIARESFSTWRKQKQRHTSDGKHYHPAVQVLLSLYGISQAAVWVYFVYLVFTPYWQVAAIILLVRCLIYWLLWAGVANRLKEKNIIYLLPLFDIGWMLYNFAFLPYILQKNKQHWT</sequence>
<dbReference type="Pfam" id="PF00535">
    <property type="entry name" value="Glycos_transf_2"/>
    <property type="match status" value="1"/>
</dbReference>
<feature type="domain" description="Glycosyltransferase 2-like" evidence="2">
    <location>
        <begin position="47"/>
        <end position="169"/>
    </location>
</feature>
<protein>
    <recommendedName>
        <fullName evidence="2">Glycosyltransferase 2-like domain-containing protein</fullName>
    </recommendedName>
</protein>
<feature type="transmembrane region" description="Helical" evidence="1">
    <location>
        <begin position="345"/>
        <end position="368"/>
    </location>
</feature>
<comment type="caution">
    <text evidence="3">The sequence shown here is derived from an EMBL/GenBank/DDBJ whole genome shotgun (WGS) entry which is preliminary data.</text>
</comment>
<evidence type="ECO:0000259" key="2">
    <source>
        <dbReference type="Pfam" id="PF00535"/>
    </source>
</evidence>
<dbReference type="OrthoDB" id="9800276at2"/>
<dbReference type="PANTHER" id="PTHR48090">
    <property type="entry name" value="UNDECAPRENYL-PHOSPHATE 4-DEOXY-4-FORMAMIDO-L-ARABINOSE TRANSFERASE-RELATED"/>
    <property type="match status" value="1"/>
</dbReference>
<keyword evidence="1" id="KW-0472">Membrane</keyword>
<proteinExistence type="predicted"/>
<feature type="transmembrane region" description="Helical" evidence="1">
    <location>
        <begin position="6"/>
        <end position="26"/>
    </location>
</feature>
<name>A0A2S7SXB8_9BACT</name>
<evidence type="ECO:0000256" key="1">
    <source>
        <dbReference type="SAM" id="Phobius"/>
    </source>
</evidence>
<dbReference type="EMBL" id="PPSL01000002">
    <property type="protein sequence ID" value="PQJ11358.1"/>
    <property type="molecule type" value="Genomic_DNA"/>
</dbReference>
<reference evidence="3 4" key="1">
    <citation type="submission" date="2018-01" db="EMBL/GenBank/DDBJ databases">
        <title>A novel member of the phylum Bacteroidetes isolated from glacier ice.</title>
        <authorList>
            <person name="Liu Q."/>
            <person name="Xin Y.-H."/>
        </authorList>
    </citation>
    <scope>NUCLEOTIDE SEQUENCE [LARGE SCALE GENOMIC DNA]</scope>
    <source>
        <strain evidence="3 4">RB1R16</strain>
    </source>
</reference>
<organism evidence="3 4">
    <name type="scientific">Flavipsychrobacter stenotrophus</name>
    <dbReference type="NCBI Taxonomy" id="2077091"/>
    <lineage>
        <taxon>Bacteria</taxon>
        <taxon>Pseudomonadati</taxon>
        <taxon>Bacteroidota</taxon>
        <taxon>Chitinophagia</taxon>
        <taxon>Chitinophagales</taxon>
        <taxon>Chitinophagaceae</taxon>
        <taxon>Flavipsychrobacter</taxon>
    </lineage>
</organism>
<feature type="transmembrane region" description="Helical" evidence="1">
    <location>
        <begin position="314"/>
        <end position="333"/>
    </location>
</feature>
<dbReference type="InterPro" id="IPR029044">
    <property type="entry name" value="Nucleotide-diphossugar_trans"/>
</dbReference>
<dbReference type="PANTHER" id="PTHR48090:SF7">
    <property type="entry name" value="RFBJ PROTEIN"/>
    <property type="match status" value="1"/>
</dbReference>
<dbReference type="InterPro" id="IPR001173">
    <property type="entry name" value="Glyco_trans_2-like"/>
</dbReference>
<accession>A0A2S7SXB8</accession>
<dbReference type="RefSeq" id="WP_105038237.1">
    <property type="nucleotide sequence ID" value="NZ_PPSL01000002.1"/>
</dbReference>